<evidence type="ECO:0000313" key="1">
    <source>
        <dbReference type="Proteomes" id="UP000887565"/>
    </source>
</evidence>
<protein>
    <submittedName>
        <fullName evidence="2">Uncharacterized protein</fullName>
    </submittedName>
</protein>
<proteinExistence type="predicted"/>
<dbReference type="AlphaFoldDB" id="A0A915JLX9"/>
<sequence length="65" mass="7189">MTICITLLVPASTEVKILDNESGQESFCPFGSDYGENNLLEKLRASGKIYQLKQLTLLIAKPMDV</sequence>
<name>A0A915JLX9_ROMCU</name>
<evidence type="ECO:0000313" key="2">
    <source>
        <dbReference type="WBParaSite" id="nRc.2.0.1.t27190-RA"/>
    </source>
</evidence>
<organism evidence="1 2">
    <name type="scientific">Romanomermis culicivorax</name>
    <name type="common">Nematode worm</name>
    <dbReference type="NCBI Taxonomy" id="13658"/>
    <lineage>
        <taxon>Eukaryota</taxon>
        <taxon>Metazoa</taxon>
        <taxon>Ecdysozoa</taxon>
        <taxon>Nematoda</taxon>
        <taxon>Enoplea</taxon>
        <taxon>Dorylaimia</taxon>
        <taxon>Mermithida</taxon>
        <taxon>Mermithoidea</taxon>
        <taxon>Mermithidae</taxon>
        <taxon>Romanomermis</taxon>
    </lineage>
</organism>
<accession>A0A915JLX9</accession>
<reference evidence="2" key="1">
    <citation type="submission" date="2022-11" db="UniProtKB">
        <authorList>
            <consortium name="WormBaseParasite"/>
        </authorList>
    </citation>
    <scope>IDENTIFICATION</scope>
</reference>
<dbReference type="Proteomes" id="UP000887565">
    <property type="component" value="Unplaced"/>
</dbReference>
<dbReference type="WBParaSite" id="nRc.2.0.1.t27190-RA">
    <property type="protein sequence ID" value="nRc.2.0.1.t27190-RA"/>
    <property type="gene ID" value="nRc.2.0.1.g27190"/>
</dbReference>
<keyword evidence="1" id="KW-1185">Reference proteome</keyword>